<dbReference type="FunFam" id="3.40.50.300:FF:001025">
    <property type="entry name" value="ATPase family, AAA domain-containing 2B"/>
    <property type="match status" value="1"/>
</dbReference>
<keyword evidence="2" id="KW-0067">ATP-binding</keyword>
<dbReference type="PROSITE" id="PS00674">
    <property type="entry name" value="AAA"/>
    <property type="match status" value="1"/>
</dbReference>
<feature type="compositionally biased region" description="Basic residues" evidence="4">
    <location>
        <begin position="252"/>
        <end position="261"/>
    </location>
</feature>
<dbReference type="Gene3D" id="1.10.8.60">
    <property type="match status" value="2"/>
</dbReference>
<comment type="caution">
    <text evidence="6">The sequence shown here is derived from an EMBL/GenBank/DDBJ whole genome shotgun (WGS) entry which is preliminary data.</text>
</comment>
<keyword evidence="3" id="KW-0175">Coiled coil</keyword>
<dbReference type="Proteomes" id="UP000076874">
    <property type="component" value="Unassembled WGS sequence"/>
</dbReference>
<dbReference type="Pfam" id="PF00004">
    <property type="entry name" value="AAA"/>
    <property type="match status" value="2"/>
</dbReference>
<dbReference type="AlphaFoldDB" id="A0A167WX59"/>
<feature type="compositionally biased region" description="Acidic residues" evidence="4">
    <location>
        <begin position="398"/>
        <end position="407"/>
    </location>
</feature>
<dbReference type="Pfam" id="PF17862">
    <property type="entry name" value="AAA_lid_3"/>
    <property type="match status" value="1"/>
</dbReference>
<feature type="region of interest" description="Disordered" evidence="4">
    <location>
        <begin position="386"/>
        <end position="420"/>
    </location>
</feature>
<reference evidence="6 7" key="1">
    <citation type="journal article" date="2016" name="Genome Biol. Evol.">
        <title>Divergent and convergent evolution of fungal pathogenicity.</title>
        <authorList>
            <person name="Shang Y."/>
            <person name="Xiao G."/>
            <person name="Zheng P."/>
            <person name="Cen K."/>
            <person name="Zhan S."/>
            <person name="Wang C."/>
        </authorList>
    </citation>
    <scope>NUCLEOTIDE SEQUENCE [LARGE SCALE GENOMIC DNA]</scope>
    <source>
        <strain evidence="6 7">RCEF 264</strain>
    </source>
</reference>
<feature type="domain" description="AAA+ ATPase" evidence="5">
    <location>
        <begin position="614"/>
        <end position="755"/>
    </location>
</feature>
<dbReference type="PANTHER" id="PTHR23077:SF27">
    <property type="entry name" value="ATPASE FAMILY GENE 2 PROTEIN HOMOLOG A"/>
    <property type="match status" value="1"/>
</dbReference>
<evidence type="ECO:0000313" key="6">
    <source>
        <dbReference type="EMBL" id="OAA64284.1"/>
    </source>
</evidence>
<dbReference type="InterPro" id="IPR003959">
    <property type="entry name" value="ATPase_AAA_core"/>
</dbReference>
<dbReference type="Gene3D" id="3.40.50.300">
    <property type="entry name" value="P-loop containing nucleotide triphosphate hydrolases"/>
    <property type="match status" value="2"/>
</dbReference>
<evidence type="ECO:0000313" key="7">
    <source>
        <dbReference type="Proteomes" id="UP000076874"/>
    </source>
</evidence>
<dbReference type="SUPFAM" id="SSF52540">
    <property type="entry name" value="P-loop containing nucleoside triphosphate hydrolases"/>
    <property type="match status" value="2"/>
</dbReference>
<dbReference type="GO" id="GO:0005737">
    <property type="term" value="C:cytoplasm"/>
    <property type="evidence" value="ECO:0007669"/>
    <property type="project" value="TreeGrafter"/>
</dbReference>
<sequence>MPKSIVVNLASYQNEPPAKAASRVLVSKDNLILLTGQLENGRVCVIEQVGGNELAAPLRRREATLWVSPEPLKRNLARVSKAFREACSLDATEKWRITVPDGDAGVVPEAADIVVEDITDREGLAPLAAEPAKVPFWVRCLEEQMDLADVVFPGMVIRDVYQWRIRRTFLVKAVDGRTDNVARFAVDTSAVRLSADTSATTTLPIRTVSSRSPAASPAGRPQSRTTTTTTQLPALRAQRPMTPARPASVAHTHPRSSPRRRIQLEPIEGLDGVVEELNQFLSVFNPEAEALGTSDESCAIVLQGDEGTGKSMLLDRVAATGWGGVYPIRSNDKLSAIQETFETAYQQRPSIVTLDNIQDLLIEERSNRTAVIQTLCDNLDRLRVRGGTSSAKNNNGDNDNDDDEVVETSDPVFQPSTTQTGPETAQVIVLVTCRNYLKDVPAILRKPLRLDDVIFVPFPDLSARRSILRSFNMALPPDRAEAMIAHWSQNTHAFNGHDLWRLCYRAKKLRRRLNLQRIAQEKETSTMEAASGTEANGELSGGTRSSPRQDYLTDHDFEQARAVVNPSCMDGINVKPRPVYWHQIHGQQELVQALKEGVDMIHRPEYYEGLINPFPRGYLLYGPPGCSKTMAAQALATESGLNYFSVKGGELLNQYVGETERGVRDLFERAKRAAPAVIFLDEIDALGGRRSDFGDKSASSGRGPQMVPALLSEMDGFESLSKVLVLAATNRPEALDPALLRTGRFDSHFYVPPPDAAARRAILAGWARTMRVSHTDFDLDRLAERTQQYSGAELLGICQKAGHRTMRAFTAGQGPPVITTGAFEAVIAQTPKTITNEVLQHYEKWAALIQ</sequence>
<dbReference type="STRING" id="1081102.A0A167WX59"/>
<accession>A0A167WX59</accession>
<dbReference type="EMBL" id="AZHD01000004">
    <property type="protein sequence ID" value="OAA64284.1"/>
    <property type="molecule type" value="Genomic_DNA"/>
</dbReference>
<dbReference type="SMART" id="SM00382">
    <property type="entry name" value="AAA"/>
    <property type="match status" value="2"/>
</dbReference>
<evidence type="ECO:0000259" key="5">
    <source>
        <dbReference type="SMART" id="SM00382"/>
    </source>
</evidence>
<keyword evidence="7" id="KW-1185">Reference proteome</keyword>
<dbReference type="InterPro" id="IPR003960">
    <property type="entry name" value="ATPase_AAA_CS"/>
</dbReference>
<evidence type="ECO:0000256" key="4">
    <source>
        <dbReference type="SAM" id="MobiDB-lite"/>
    </source>
</evidence>
<evidence type="ECO:0000256" key="1">
    <source>
        <dbReference type="ARBA" id="ARBA00022741"/>
    </source>
</evidence>
<feature type="region of interest" description="Disordered" evidence="4">
    <location>
        <begin position="522"/>
        <end position="550"/>
    </location>
</feature>
<feature type="region of interest" description="Disordered" evidence="4">
    <location>
        <begin position="204"/>
        <end position="261"/>
    </location>
</feature>
<dbReference type="GO" id="GO:0005524">
    <property type="term" value="F:ATP binding"/>
    <property type="evidence" value="ECO:0007669"/>
    <property type="project" value="UniProtKB-KW"/>
</dbReference>
<evidence type="ECO:0000256" key="2">
    <source>
        <dbReference type="ARBA" id="ARBA00022840"/>
    </source>
</evidence>
<keyword evidence="1" id="KW-0547">Nucleotide-binding</keyword>
<dbReference type="InterPro" id="IPR041569">
    <property type="entry name" value="AAA_lid_3"/>
</dbReference>
<dbReference type="GO" id="GO:0016887">
    <property type="term" value="F:ATP hydrolysis activity"/>
    <property type="evidence" value="ECO:0007669"/>
    <property type="project" value="InterPro"/>
</dbReference>
<protein>
    <submittedName>
        <fullName evidence="6">Aaa family ATPase</fullName>
    </submittedName>
</protein>
<dbReference type="InterPro" id="IPR050168">
    <property type="entry name" value="AAA_ATPase_domain"/>
</dbReference>
<proteinExistence type="predicted"/>
<feature type="domain" description="AAA+ ATPase" evidence="5">
    <location>
        <begin position="296"/>
        <end position="460"/>
    </location>
</feature>
<gene>
    <name evidence="6" type="ORF">SPI_02931</name>
</gene>
<dbReference type="InterPro" id="IPR027417">
    <property type="entry name" value="P-loop_NTPase"/>
</dbReference>
<organism evidence="6 7">
    <name type="scientific">Niveomyces insectorum RCEF 264</name>
    <dbReference type="NCBI Taxonomy" id="1081102"/>
    <lineage>
        <taxon>Eukaryota</taxon>
        <taxon>Fungi</taxon>
        <taxon>Dikarya</taxon>
        <taxon>Ascomycota</taxon>
        <taxon>Pezizomycotina</taxon>
        <taxon>Sordariomycetes</taxon>
        <taxon>Hypocreomycetidae</taxon>
        <taxon>Hypocreales</taxon>
        <taxon>Cordycipitaceae</taxon>
        <taxon>Niveomyces</taxon>
    </lineage>
</organism>
<dbReference type="InterPro" id="IPR003593">
    <property type="entry name" value="AAA+_ATPase"/>
</dbReference>
<feature type="compositionally biased region" description="Low complexity" evidence="4">
    <location>
        <begin position="209"/>
        <end position="230"/>
    </location>
</feature>
<name>A0A167WX59_9HYPO</name>
<evidence type="ECO:0000256" key="3">
    <source>
        <dbReference type="ARBA" id="ARBA00023054"/>
    </source>
</evidence>
<dbReference type="PANTHER" id="PTHR23077">
    <property type="entry name" value="AAA-FAMILY ATPASE"/>
    <property type="match status" value="1"/>
</dbReference>
<dbReference type="OrthoDB" id="27435at2759"/>